<protein>
    <submittedName>
        <fullName evidence="1">Uncharacterized protein</fullName>
    </submittedName>
</protein>
<dbReference type="EMBL" id="BMAW01021644">
    <property type="protein sequence ID" value="GFT73940.1"/>
    <property type="molecule type" value="Genomic_DNA"/>
</dbReference>
<comment type="caution">
    <text evidence="1">The sequence shown here is derived from an EMBL/GenBank/DDBJ whole genome shotgun (WGS) entry which is preliminary data.</text>
</comment>
<proteinExistence type="predicted"/>
<keyword evidence="2" id="KW-1185">Reference proteome</keyword>
<dbReference type="Proteomes" id="UP000887013">
    <property type="component" value="Unassembled WGS sequence"/>
</dbReference>
<reference evidence="1" key="1">
    <citation type="submission" date="2020-08" db="EMBL/GenBank/DDBJ databases">
        <title>Multicomponent nature underlies the extraordinary mechanical properties of spider dragline silk.</title>
        <authorList>
            <person name="Kono N."/>
            <person name="Nakamura H."/>
            <person name="Mori M."/>
            <person name="Yoshida Y."/>
            <person name="Ohtoshi R."/>
            <person name="Malay A.D."/>
            <person name="Moran D.A.P."/>
            <person name="Tomita M."/>
            <person name="Numata K."/>
            <person name="Arakawa K."/>
        </authorList>
    </citation>
    <scope>NUCLEOTIDE SEQUENCE</scope>
</reference>
<organism evidence="1 2">
    <name type="scientific">Nephila pilipes</name>
    <name type="common">Giant wood spider</name>
    <name type="synonym">Nephila maculata</name>
    <dbReference type="NCBI Taxonomy" id="299642"/>
    <lineage>
        <taxon>Eukaryota</taxon>
        <taxon>Metazoa</taxon>
        <taxon>Ecdysozoa</taxon>
        <taxon>Arthropoda</taxon>
        <taxon>Chelicerata</taxon>
        <taxon>Arachnida</taxon>
        <taxon>Araneae</taxon>
        <taxon>Araneomorphae</taxon>
        <taxon>Entelegynae</taxon>
        <taxon>Araneoidea</taxon>
        <taxon>Nephilidae</taxon>
        <taxon>Nephila</taxon>
    </lineage>
</organism>
<gene>
    <name evidence="1" type="ORF">NPIL_153481</name>
</gene>
<name>A0A8X6U211_NEPPI</name>
<evidence type="ECO:0000313" key="1">
    <source>
        <dbReference type="EMBL" id="GFT73940.1"/>
    </source>
</evidence>
<dbReference type="AlphaFoldDB" id="A0A8X6U211"/>
<evidence type="ECO:0000313" key="2">
    <source>
        <dbReference type="Proteomes" id="UP000887013"/>
    </source>
</evidence>
<accession>A0A8X6U211</accession>
<sequence>MQLLTYLNWSPVKGDITFYHSQILLRFMLEIHKKGNKEIPADFMCRCKTSKSPQGVELHIEWDFSGEVSGSRVTVLISAELAEETPTSHVAKQQLAEAAAMPVVVLRCLCMLSDVYVLSAA</sequence>